<organism evidence="1 2">
    <name type="scientific">Ornithinimicrobium tianjinense</name>
    <dbReference type="NCBI Taxonomy" id="1195761"/>
    <lineage>
        <taxon>Bacteria</taxon>
        <taxon>Bacillati</taxon>
        <taxon>Actinomycetota</taxon>
        <taxon>Actinomycetes</taxon>
        <taxon>Micrococcales</taxon>
        <taxon>Ornithinimicrobiaceae</taxon>
        <taxon>Ornithinimicrobium</taxon>
    </lineage>
</organism>
<comment type="caution">
    <text evidence="1">The sequence shown here is derived from an EMBL/GenBank/DDBJ whole genome shotgun (WGS) entry which is preliminary data.</text>
</comment>
<dbReference type="PANTHER" id="PTHR11941">
    <property type="entry name" value="ENOYL-COA HYDRATASE-RELATED"/>
    <property type="match status" value="1"/>
</dbReference>
<dbReference type="GO" id="GO:0003824">
    <property type="term" value="F:catalytic activity"/>
    <property type="evidence" value="ECO:0007669"/>
    <property type="project" value="UniProtKB-ARBA"/>
</dbReference>
<dbReference type="Pfam" id="PF00378">
    <property type="entry name" value="ECH_1"/>
    <property type="match status" value="1"/>
</dbReference>
<reference evidence="1" key="1">
    <citation type="journal article" date="2014" name="Int. J. Syst. Evol. Microbiol.">
        <title>Complete genome sequence of Corynebacterium casei LMG S-19264T (=DSM 44701T), isolated from a smear-ripened cheese.</title>
        <authorList>
            <consortium name="US DOE Joint Genome Institute (JGI-PGF)"/>
            <person name="Walter F."/>
            <person name="Albersmeier A."/>
            <person name="Kalinowski J."/>
            <person name="Ruckert C."/>
        </authorList>
    </citation>
    <scope>NUCLEOTIDE SEQUENCE</scope>
    <source>
        <strain evidence="1">CGMCC 1.12160</strain>
    </source>
</reference>
<dbReference type="RefSeq" id="WP_188428654.1">
    <property type="nucleotide sequence ID" value="NZ_BAABKH010000005.1"/>
</dbReference>
<evidence type="ECO:0000313" key="2">
    <source>
        <dbReference type="Proteomes" id="UP000605670"/>
    </source>
</evidence>
<evidence type="ECO:0008006" key="3">
    <source>
        <dbReference type="Google" id="ProtNLM"/>
    </source>
</evidence>
<dbReference type="AlphaFoldDB" id="A0A917BHJ7"/>
<dbReference type="EMBL" id="BMEM01000001">
    <property type="protein sequence ID" value="GGF45620.1"/>
    <property type="molecule type" value="Genomic_DNA"/>
</dbReference>
<dbReference type="InterPro" id="IPR001753">
    <property type="entry name" value="Enoyl-CoA_hydra/iso"/>
</dbReference>
<dbReference type="Proteomes" id="UP000605670">
    <property type="component" value="Unassembled WGS sequence"/>
</dbReference>
<sequence length="234" mass="24832">MTHVRLTRSVLGDTLVLDRPARRNALTLAMWLELGDQVLAHGAGAERDPLYLLGAGGYFCAGADLDALRHARESPSDSDVFVDAVVRALLAIHLVEREVVAVVEGGAAGGGVEIMAACDRRVLLGDATLVLPFGDLGMILDGLTRWRLDRLVGPAKVERLLDGRHVLSADEADALGLADARHTDLEALAVAERARPAAAPDRAPERYAPGIEALPSALRRAAAPMRRAFPPHAG</sequence>
<name>A0A917BHJ7_9MICO</name>
<dbReference type="SUPFAM" id="SSF52096">
    <property type="entry name" value="ClpP/crotonase"/>
    <property type="match status" value="1"/>
</dbReference>
<dbReference type="InterPro" id="IPR029045">
    <property type="entry name" value="ClpP/crotonase-like_dom_sf"/>
</dbReference>
<evidence type="ECO:0000313" key="1">
    <source>
        <dbReference type="EMBL" id="GGF45620.1"/>
    </source>
</evidence>
<dbReference type="GO" id="GO:0006635">
    <property type="term" value="P:fatty acid beta-oxidation"/>
    <property type="evidence" value="ECO:0007669"/>
    <property type="project" value="TreeGrafter"/>
</dbReference>
<reference evidence="1" key="2">
    <citation type="submission" date="2020-09" db="EMBL/GenBank/DDBJ databases">
        <authorList>
            <person name="Sun Q."/>
            <person name="Zhou Y."/>
        </authorList>
    </citation>
    <scope>NUCLEOTIDE SEQUENCE</scope>
    <source>
        <strain evidence="1">CGMCC 1.12160</strain>
    </source>
</reference>
<keyword evidence="2" id="KW-1185">Reference proteome</keyword>
<protein>
    <recommendedName>
        <fullName evidence="3">Enoyl-CoA hydratase/carnithine racemase</fullName>
    </recommendedName>
</protein>
<gene>
    <name evidence="1" type="ORF">GCM10011366_11680</name>
</gene>
<dbReference type="PANTHER" id="PTHR11941:SF54">
    <property type="entry name" value="ENOYL-COA HYDRATASE, MITOCHONDRIAL"/>
    <property type="match status" value="1"/>
</dbReference>
<accession>A0A917BHJ7</accession>
<proteinExistence type="predicted"/>
<dbReference type="Gene3D" id="3.90.226.10">
    <property type="entry name" value="2-enoyl-CoA Hydratase, Chain A, domain 1"/>
    <property type="match status" value="1"/>
</dbReference>
<dbReference type="CDD" id="cd06558">
    <property type="entry name" value="crotonase-like"/>
    <property type="match status" value="1"/>
</dbReference>